<keyword evidence="7 14" id="KW-1133">Transmembrane helix</keyword>
<keyword evidence="3" id="KW-0813">Transport</keyword>
<accession>A0ABU1AIW5</accession>
<dbReference type="PROSITE" id="PS50283">
    <property type="entry name" value="NA_SOLUT_SYMP_3"/>
    <property type="match status" value="1"/>
</dbReference>
<evidence type="ECO:0000256" key="9">
    <source>
        <dbReference type="ARBA" id="ARBA00023065"/>
    </source>
</evidence>
<feature type="transmembrane region" description="Helical" evidence="14">
    <location>
        <begin position="156"/>
        <end position="180"/>
    </location>
</feature>
<dbReference type="PANTHER" id="PTHR48086:SF3">
    <property type="entry name" value="SODIUM_PROLINE SYMPORTER"/>
    <property type="match status" value="1"/>
</dbReference>
<keyword evidence="10 14" id="KW-0472">Membrane</keyword>
<name>A0ABU1AIW5_9BACT</name>
<feature type="transmembrane region" description="Helical" evidence="14">
    <location>
        <begin position="454"/>
        <end position="476"/>
    </location>
</feature>
<keyword evidence="4" id="KW-1003">Cell membrane</keyword>
<comment type="caution">
    <text evidence="15">The sequence shown here is derived from an EMBL/GenBank/DDBJ whole genome shotgun (WGS) entry which is preliminary data.</text>
</comment>
<feature type="transmembrane region" description="Helical" evidence="14">
    <location>
        <begin position="192"/>
        <end position="213"/>
    </location>
</feature>
<evidence type="ECO:0000256" key="7">
    <source>
        <dbReference type="ARBA" id="ARBA00022989"/>
    </source>
</evidence>
<dbReference type="InterPro" id="IPR038377">
    <property type="entry name" value="Na/Glc_symporter_sf"/>
</dbReference>
<evidence type="ECO:0000313" key="15">
    <source>
        <dbReference type="EMBL" id="MDQ8194756.1"/>
    </source>
</evidence>
<feature type="transmembrane region" description="Helical" evidence="14">
    <location>
        <begin position="75"/>
        <end position="97"/>
    </location>
</feature>
<evidence type="ECO:0000256" key="14">
    <source>
        <dbReference type="SAM" id="Phobius"/>
    </source>
</evidence>
<feature type="transmembrane region" description="Helical" evidence="14">
    <location>
        <begin position="245"/>
        <end position="262"/>
    </location>
</feature>
<keyword evidence="16" id="KW-1185">Reference proteome</keyword>
<gene>
    <name evidence="15" type="ORF">QEH59_09990</name>
</gene>
<feature type="transmembrane region" description="Helical" evidence="14">
    <location>
        <begin position="422"/>
        <end position="447"/>
    </location>
</feature>
<feature type="transmembrane region" description="Helical" evidence="14">
    <location>
        <begin position="560"/>
        <end position="582"/>
    </location>
</feature>
<keyword evidence="6" id="KW-0769">Symport</keyword>
<evidence type="ECO:0000256" key="2">
    <source>
        <dbReference type="ARBA" id="ARBA00006434"/>
    </source>
</evidence>
<evidence type="ECO:0000256" key="1">
    <source>
        <dbReference type="ARBA" id="ARBA00004651"/>
    </source>
</evidence>
<evidence type="ECO:0000256" key="3">
    <source>
        <dbReference type="ARBA" id="ARBA00022448"/>
    </source>
</evidence>
<comment type="subcellular location">
    <subcellularLocation>
        <location evidence="1">Cell membrane</location>
        <topology evidence="1">Multi-pass membrane protein</topology>
    </subcellularLocation>
</comment>
<proteinExistence type="inferred from homology"/>
<comment type="similarity">
    <text evidence="2 13">Belongs to the sodium:solute symporter (SSF) (TC 2.A.21) family.</text>
</comment>
<evidence type="ECO:0000256" key="5">
    <source>
        <dbReference type="ARBA" id="ARBA00022692"/>
    </source>
</evidence>
<organism evidence="15 16">
    <name type="scientific">Thalassobacterium sedimentorum</name>
    <dbReference type="NCBI Taxonomy" id="3041258"/>
    <lineage>
        <taxon>Bacteria</taxon>
        <taxon>Pseudomonadati</taxon>
        <taxon>Verrucomicrobiota</taxon>
        <taxon>Opitutia</taxon>
        <taxon>Puniceicoccales</taxon>
        <taxon>Coraliomargaritaceae</taxon>
        <taxon>Thalassobacterium</taxon>
    </lineage>
</organism>
<comment type="catalytic activity">
    <reaction evidence="12">
        <text>L-proline(in) + Na(+)(in) = L-proline(out) + Na(+)(out)</text>
        <dbReference type="Rhea" id="RHEA:28967"/>
        <dbReference type="ChEBI" id="CHEBI:29101"/>
        <dbReference type="ChEBI" id="CHEBI:60039"/>
    </reaction>
</comment>
<dbReference type="PANTHER" id="PTHR48086">
    <property type="entry name" value="SODIUM/PROLINE SYMPORTER-RELATED"/>
    <property type="match status" value="1"/>
</dbReference>
<dbReference type="Pfam" id="PF00474">
    <property type="entry name" value="SSF"/>
    <property type="match status" value="1"/>
</dbReference>
<dbReference type="InterPro" id="IPR050277">
    <property type="entry name" value="Sodium:Solute_Symporter"/>
</dbReference>
<sequence>MHTIDWIFVVAPLLFVFGIGIFTHKYMKSVADFMSGGRVAGRYLLAVAKGEMAAGAVVFAALFEIISKAGFTWTWWTWINIPVGLMVAITGFVVYRYRETRAMTLAQFFELRYTKRFRVFTGFLGFFAGLLNFGIIPVIGARFITTFIGLPLVVEIFGFEVATHLFVMALLLSVTLFLTLSGGQITVMVTDCLEGILSQILYLIIIVSLLVMFDWSQIMDVLGDRPVGQSLINPFDSMGLEDFNLFYVLMAAFVAVYGTMAWQNQSAYNAAGLTAHENRMGHILGRWREFGKQALVYLLAICAMTYLMHPDFFEQAAVVNHDLALIPGERAQEQMRIPMAVSHLLPIGVKGAFCAVLIMGIFGGDSTHLHSWGSLFVQDVLVPLRKKPFGTKQHIKVLRRSITGVAVFVFIFGAMFPQTEFIAMWWAVTMAIYVGGAGAVIVGGLYWKKGTTEGAWAALFTGSGLAVTGIVARLIWPEFPLNGMQVSFIASLLAVSLYVVVSLLTCKEDFNMDRMLHRGEYTKIIEAVGDRVMPAEELKKKGILARILNFNEHFTLGDKWIASGLFAWSMLWFTVFVIGSLWNLVAPWPIEVWKGFWHVTGIGIPVFMALVTAVWFTWGGLRDIFALFRRLKEEKVNDLDDGTVVGHQNLDEAVVTREGASEHGERS</sequence>
<keyword evidence="11" id="KW-0739">Sodium transport</keyword>
<evidence type="ECO:0000256" key="11">
    <source>
        <dbReference type="ARBA" id="ARBA00023201"/>
    </source>
</evidence>
<feature type="transmembrane region" description="Helical" evidence="14">
    <location>
        <begin position="117"/>
        <end position="144"/>
    </location>
</feature>
<feature type="transmembrane region" description="Helical" evidence="14">
    <location>
        <begin position="43"/>
        <end position="63"/>
    </location>
</feature>
<feature type="transmembrane region" description="Helical" evidence="14">
    <location>
        <begin position="397"/>
        <end position="416"/>
    </location>
</feature>
<feature type="transmembrane region" description="Helical" evidence="14">
    <location>
        <begin position="6"/>
        <end position="23"/>
    </location>
</feature>
<evidence type="ECO:0000313" key="16">
    <source>
        <dbReference type="Proteomes" id="UP001243717"/>
    </source>
</evidence>
<evidence type="ECO:0000256" key="10">
    <source>
        <dbReference type="ARBA" id="ARBA00023136"/>
    </source>
</evidence>
<dbReference type="Gene3D" id="1.20.1730.10">
    <property type="entry name" value="Sodium/glucose cotransporter"/>
    <property type="match status" value="1"/>
</dbReference>
<dbReference type="EMBL" id="JARXIC010000014">
    <property type="protein sequence ID" value="MDQ8194756.1"/>
    <property type="molecule type" value="Genomic_DNA"/>
</dbReference>
<evidence type="ECO:0000256" key="12">
    <source>
        <dbReference type="ARBA" id="ARBA00033708"/>
    </source>
</evidence>
<evidence type="ECO:0000256" key="4">
    <source>
        <dbReference type="ARBA" id="ARBA00022475"/>
    </source>
</evidence>
<keyword evidence="9" id="KW-0406">Ion transport</keyword>
<dbReference type="RefSeq" id="WP_308985222.1">
    <property type="nucleotide sequence ID" value="NZ_JARXIC010000014.1"/>
</dbReference>
<feature type="transmembrane region" description="Helical" evidence="14">
    <location>
        <begin position="344"/>
        <end position="363"/>
    </location>
</feature>
<reference evidence="15 16" key="1">
    <citation type="submission" date="2023-04" db="EMBL/GenBank/DDBJ databases">
        <title>A novel bacteria isolated from coastal sediment.</title>
        <authorList>
            <person name="Liu X.-J."/>
            <person name="Du Z.-J."/>
        </authorList>
    </citation>
    <scope>NUCLEOTIDE SEQUENCE [LARGE SCALE GENOMIC DNA]</scope>
    <source>
        <strain evidence="15 16">SDUM461004</strain>
    </source>
</reference>
<dbReference type="InterPro" id="IPR001734">
    <property type="entry name" value="Na/solute_symporter"/>
</dbReference>
<feature type="transmembrane region" description="Helical" evidence="14">
    <location>
        <begin position="488"/>
        <end position="506"/>
    </location>
</feature>
<keyword evidence="8" id="KW-0915">Sodium</keyword>
<protein>
    <recommendedName>
        <fullName evidence="17">Sodium:proline symporter</fullName>
    </recommendedName>
</protein>
<evidence type="ECO:0000256" key="6">
    <source>
        <dbReference type="ARBA" id="ARBA00022847"/>
    </source>
</evidence>
<evidence type="ECO:0000256" key="8">
    <source>
        <dbReference type="ARBA" id="ARBA00023053"/>
    </source>
</evidence>
<dbReference type="Proteomes" id="UP001243717">
    <property type="component" value="Unassembled WGS sequence"/>
</dbReference>
<evidence type="ECO:0008006" key="17">
    <source>
        <dbReference type="Google" id="ProtNLM"/>
    </source>
</evidence>
<keyword evidence="5 14" id="KW-0812">Transmembrane</keyword>
<feature type="transmembrane region" description="Helical" evidence="14">
    <location>
        <begin position="602"/>
        <end position="621"/>
    </location>
</feature>
<evidence type="ECO:0000256" key="13">
    <source>
        <dbReference type="RuleBase" id="RU362091"/>
    </source>
</evidence>